<name>A0A0M3QKC3_STRPR</name>
<dbReference type="GO" id="GO:0016787">
    <property type="term" value="F:hydrolase activity"/>
    <property type="evidence" value="ECO:0007669"/>
    <property type="project" value="UniProtKB-KW"/>
</dbReference>
<dbReference type="SUPFAM" id="SSF53474">
    <property type="entry name" value="alpha/beta-Hydrolases"/>
    <property type="match status" value="1"/>
</dbReference>
<accession>A0A0M3QKC3</accession>
<keyword evidence="1" id="KW-0378">Hydrolase</keyword>
<dbReference type="RefSeq" id="WP_037775379.1">
    <property type="nucleotide sequence ID" value="NZ_CP011340.1"/>
</dbReference>
<dbReference type="InterPro" id="IPR006311">
    <property type="entry name" value="TAT_signal"/>
</dbReference>
<dbReference type="InterPro" id="IPR029058">
    <property type="entry name" value="AB_hydrolase_fold"/>
</dbReference>
<dbReference type="PROSITE" id="PS51318">
    <property type="entry name" value="TAT"/>
    <property type="match status" value="1"/>
</dbReference>
<dbReference type="GO" id="GO:0016020">
    <property type="term" value="C:membrane"/>
    <property type="evidence" value="ECO:0007669"/>
    <property type="project" value="TreeGrafter"/>
</dbReference>
<dbReference type="KEGG" id="spri:SPRI_6473"/>
<dbReference type="AlphaFoldDB" id="A0A0M3QKC3"/>
<dbReference type="OrthoDB" id="2987348at2"/>
<dbReference type="InterPro" id="IPR000639">
    <property type="entry name" value="Epox_hydrolase-like"/>
</dbReference>
<evidence type="ECO:0000313" key="2">
    <source>
        <dbReference type="Proteomes" id="UP000060513"/>
    </source>
</evidence>
<dbReference type="Proteomes" id="UP000060513">
    <property type="component" value="Chromosome"/>
</dbReference>
<proteinExistence type="predicted"/>
<dbReference type="PRINTS" id="PR00412">
    <property type="entry name" value="EPOXHYDRLASE"/>
</dbReference>
<dbReference type="PANTHER" id="PTHR43798">
    <property type="entry name" value="MONOACYLGLYCEROL LIPASE"/>
    <property type="match status" value="1"/>
</dbReference>
<dbReference type="PANTHER" id="PTHR43798:SF33">
    <property type="entry name" value="HYDROLASE, PUTATIVE (AFU_ORTHOLOGUE AFUA_2G14860)-RELATED"/>
    <property type="match status" value="1"/>
</dbReference>
<dbReference type="InterPro" id="IPR000073">
    <property type="entry name" value="AB_hydrolase_1"/>
</dbReference>
<dbReference type="PATRIC" id="fig|38300.4.peg.6768"/>
<dbReference type="EMBL" id="CP011340">
    <property type="protein sequence ID" value="ALC24779.1"/>
    <property type="molecule type" value="Genomic_DNA"/>
</dbReference>
<dbReference type="STRING" id="38300.SPRI_6473"/>
<dbReference type="InterPro" id="IPR050266">
    <property type="entry name" value="AB_hydrolase_sf"/>
</dbReference>
<dbReference type="Pfam" id="PF00561">
    <property type="entry name" value="Abhydrolase_1"/>
    <property type="match status" value="1"/>
</dbReference>
<evidence type="ECO:0000313" key="1">
    <source>
        <dbReference type="EMBL" id="ALC24779.1"/>
    </source>
</evidence>
<protein>
    <submittedName>
        <fullName evidence="1">Alpha/beta hydrolase</fullName>
    </submittedName>
</protein>
<organism evidence="1">
    <name type="scientific">Streptomyces pristinaespiralis</name>
    <dbReference type="NCBI Taxonomy" id="38300"/>
    <lineage>
        <taxon>Bacteria</taxon>
        <taxon>Bacillati</taxon>
        <taxon>Actinomycetota</taxon>
        <taxon>Actinomycetes</taxon>
        <taxon>Kitasatosporales</taxon>
        <taxon>Streptomycetaceae</taxon>
        <taxon>Streptomyces</taxon>
    </lineage>
</organism>
<reference evidence="1 2" key="1">
    <citation type="submission" date="2015-08" db="EMBL/GenBank/DDBJ databases">
        <title>Genome sequence of the pristinamycin over-producing bacterium Streptomyces pristinaespiralis HCCB10218.</title>
        <authorList>
            <person name="Tian J."/>
            <person name="Yang J."/>
            <person name="Li L."/>
            <person name="Ruan L."/>
            <person name="Wei W."/>
            <person name="Zheng G."/>
            <person name="Wei Z."/>
            <person name="Yang S."/>
            <person name="Ge M."/>
            <person name="Jiang W."/>
            <person name="Lu Y."/>
        </authorList>
    </citation>
    <scope>NUCLEOTIDE SEQUENCE [LARGE SCALE GENOMIC DNA]</scope>
    <source>
        <strain evidence="1 2">HCCB 10218</strain>
    </source>
</reference>
<gene>
    <name evidence="1" type="ORF">SPRI_6473</name>
</gene>
<sequence>MINRRMFTRAVGLGAGAAAVSLTGPQPLASAKGGATASPAPGGVPARTVPAVTPGTHTAFRTLRHVRAGVLDIAYAEAGPAHGPVVVCLHGWPYDIHSYVDVAPLLADLGYRVVVPFLRGHGGTRFLSRRTPRTAEQSAVALDIIALMDALKIEKAVLAGFDWGSRTADIIAALWPERVKALVSTGGYLITDLKAQQSPAPAAVEHNWWYQWYFATERGKKAMESVDERLALCRYVWTLVSPNWDFDDATFRRTAEAFKNPDHAAVVLFNYRWRIGLVEGDRRYSRYEAQLAARPPIGVPTITLDPALDPFTAPGDGTAYRDHFTGPYEHRTIADIGHNLPQEAPTAFAQAVVDADHL</sequence>
<dbReference type="GeneID" id="97232479"/>
<dbReference type="Gene3D" id="3.40.50.1820">
    <property type="entry name" value="alpha/beta hydrolase"/>
    <property type="match status" value="1"/>
</dbReference>